<reference evidence="2 3" key="1">
    <citation type="journal article" date="2020" name="ISME J.">
        <title>Uncovering the hidden diversity of litter-decomposition mechanisms in mushroom-forming fungi.</title>
        <authorList>
            <person name="Floudas D."/>
            <person name="Bentzer J."/>
            <person name="Ahren D."/>
            <person name="Johansson T."/>
            <person name="Persson P."/>
            <person name="Tunlid A."/>
        </authorList>
    </citation>
    <scope>NUCLEOTIDE SEQUENCE [LARGE SCALE GENOMIC DNA]</scope>
    <source>
        <strain evidence="2 3">CBS 101986</strain>
    </source>
</reference>
<gene>
    <name evidence="2" type="ORF">D9619_003750</name>
</gene>
<dbReference type="PANTHER" id="PTHR17630">
    <property type="entry name" value="DIENELACTONE HYDROLASE"/>
    <property type="match status" value="1"/>
</dbReference>
<feature type="domain" description="Dienelactone hydrolase" evidence="1">
    <location>
        <begin position="54"/>
        <end position="273"/>
    </location>
</feature>
<dbReference type="Proteomes" id="UP000567179">
    <property type="component" value="Unassembled WGS sequence"/>
</dbReference>
<dbReference type="AlphaFoldDB" id="A0A8H5AXX5"/>
<dbReference type="PANTHER" id="PTHR17630:SF44">
    <property type="entry name" value="PROTEIN AIM2"/>
    <property type="match status" value="1"/>
</dbReference>
<dbReference type="InterPro" id="IPR002925">
    <property type="entry name" value="Dienelactn_hydro"/>
</dbReference>
<name>A0A8H5AXX5_9AGAR</name>
<organism evidence="2 3">
    <name type="scientific">Psilocybe cf. subviscida</name>
    <dbReference type="NCBI Taxonomy" id="2480587"/>
    <lineage>
        <taxon>Eukaryota</taxon>
        <taxon>Fungi</taxon>
        <taxon>Dikarya</taxon>
        <taxon>Basidiomycota</taxon>
        <taxon>Agaricomycotina</taxon>
        <taxon>Agaricomycetes</taxon>
        <taxon>Agaricomycetidae</taxon>
        <taxon>Agaricales</taxon>
        <taxon>Agaricineae</taxon>
        <taxon>Strophariaceae</taxon>
        <taxon>Psilocybe</taxon>
    </lineage>
</organism>
<dbReference type="OrthoDB" id="1393670at2759"/>
<dbReference type="Pfam" id="PF01738">
    <property type="entry name" value="DLH"/>
    <property type="match status" value="1"/>
</dbReference>
<dbReference type="InterPro" id="IPR029058">
    <property type="entry name" value="AB_hydrolase_fold"/>
</dbReference>
<evidence type="ECO:0000259" key="1">
    <source>
        <dbReference type="Pfam" id="PF01738"/>
    </source>
</evidence>
<proteinExistence type="predicted"/>
<accession>A0A8H5AXX5</accession>
<keyword evidence="3" id="KW-1185">Reference proteome</keyword>
<evidence type="ECO:0000313" key="2">
    <source>
        <dbReference type="EMBL" id="KAF5312533.1"/>
    </source>
</evidence>
<dbReference type="Gene3D" id="3.40.50.1820">
    <property type="entry name" value="alpha/beta hydrolase"/>
    <property type="match status" value="1"/>
</dbReference>
<protein>
    <recommendedName>
        <fullName evidence="1">Dienelactone hydrolase domain-containing protein</fullName>
    </recommendedName>
</protein>
<dbReference type="EMBL" id="JAACJJ010000056">
    <property type="protein sequence ID" value="KAF5312533.1"/>
    <property type="molecule type" value="Genomic_DNA"/>
</dbReference>
<comment type="caution">
    <text evidence="2">The sequence shown here is derived from an EMBL/GenBank/DDBJ whole genome shotgun (WGS) entry which is preliminary data.</text>
</comment>
<sequence>MTTTASPALAGPLGDHCAQGVQHTGTPVGRVETIAGVETYISDPPTGSTVSGEPPKVVLYFADIFSPLFINSKLLQDYFAAHGFHVLGLDYFFGDPIQNHTDEPGFDRAAWSAKSRKQANESTPGWIAAVRERYGSNAKYSAVGYCFGAMYAMDAAASDDFAAAAFAHPSALNEDHFKNVKNPLLLSCAGWEPLLSRDKGRYLPHLTEVDGAFPAESRHRAESILAEKKAKYLVQVFSGVSHGFATRGDPAVENSRWAKEESARSVIEWFQRFSKL</sequence>
<evidence type="ECO:0000313" key="3">
    <source>
        <dbReference type="Proteomes" id="UP000567179"/>
    </source>
</evidence>
<dbReference type="GO" id="GO:0016787">
    <property type="term" value="F:hydrolase activity"/>
    <property type="evidence" value="ECO:0007669"/>
    <property type="project" value="InterPro"/>
</dbReference>
<dbReference type="SUPFAM" id="SSF53474">
    <property type="entry name" value="alpha/beta-Hydrolases"/>
    <property type="match status" value="1"/>
</dbReference>